<accession>A0A9W8LY45</accession>
<dbReference type="AlphaFoldDB" id="A0A9W8LY45"/>
<dbReference type="InterPro" id="IPR011989">
    <property type="entry name" value="ARM-like"/>
</dbReference>
<name>A0A9W8LY45_9FUNG</name>
<feature type="compositionally biased region" description="Low complexity" evidence="2">
    <location>
        <begin position="460"/>
        <end position="478"/>
    </location>
</feature>
<evidence type="ECO:0000256" key="1">
    <source>
        <dbReference type="ARBA" id="ARBA00037935"/>
    </source>
</evidence>
<dbReference type="SUPFAM" id="SSF48371">
    <property type="entry name" value="ARM repeat"/>
    <property type="match status" value="1"/>
</dbReference>
<dbReference type="InterPro" id="IPR014768">
    <property type="entry name" value="GBD/FH3_dom"/>
</dbReference>
<dbReference type="EMBL" id="JANBUW010000325">
    <property type="protein sequence ID" value="KAJ2847391.1"/>
    <property type="molecule type" value="Genomic_DNA"/>
</dbReference>
<dbReference type="SMART" id="SM01140">
    <property type="entry name" value="Drf_GBD"/>
    <property type="match status" value="1"/>
</dbReference>
<feature type="region of interest" description="Disordered" evidence="2">
    <location>
        <begin position="1"/>
        <end position="65"/>
    </location>
</feature>
<dbReference type="InterPro" id="IPR010473">
    <property type="entry name" value="GTPase-bd"/>
</dbReference>
<dbReference type="Proteomes" id="UP001139887">
    <property type="component" value="Unassembled WGS sequence"/>
</dbReference>
<feature type="compositionally biased region" description="Polar residues" evidence="2">
    <location>
        <begin position="551"/>
        <end position="569"/>
    </location>
</feature>
<dbReference type="Pfam" id="PF06371">
    <property type="entry name" value="Drf_GBD"/>
    <property type="match status" value="1"/>
</dbReference>
<keyword evidence="5" id="KW-1185">Reference proteome</keyword>
<feature type="compositionally biased region" description="Polar residues" evidence="2">
    <location>
        <begin position="50"/>
        <end position="60"/>
    </location>
</feature>
<evidence type="ECO:0000256" key="2">
    <source>
        <dbReference type="SAM" id="MobiDB-lite"/>
    </source>
</evidence>
<feature type="compositionally biased region" description="Polar residues" evidence="2">
    <location>
        <begin position="479"/>
        <end position="498"/>
    </location>
</feature>
<sequence length="628" mass="68972">MRLPFSLHRSTKSSDNFVQLVSSEEKSAQASISPNGAEPTSDSNRARGVSVSSSTTSIMNNAPVRSGRVRPISGVFSHAGSPSGELHLAQIEEELDTIMDSMGLQGEQRMAMKNMPIDNKVQLIHTHKMQAAHSSKEDAATPLSEHLKILARAGTQSLPLARLEKLRVDISYQSINQINTFIDEGGLRLLLTHLSQLNEKRTASRRTDELLKEQEIQRCVLGVAKVRAGAAYLLDGSMHIRRVVDSLGTMWLPCAMTTLRILSLLVQNDNEEMHNVSVILSSLFRRESALSESSKRQPVFVEWMETVDDSLAEYPVADRQTRADVVGFMALSLTLITGILSALAPSLDRRVKFYEKLASHDMLVKFAGLRKWKVSILETHLNRWDEMLRRDYNISRSQRADSVVLENSGVDSSVRNMALFQSFAGHYEEMQAARSNEEHSDNDDEYLSLATYAQPPQPPQAKQAASAPATPAVSMPSPESNSSNGAQNDAANTSSTNPFFAARTSRPESPIQSPAQAEISSARTAIEAPFMAHSRSHSSIVAETGCLRSLRSPNSNRDRSLSQISSSAAQKPADFAKGTSSLSNIKSACELLQKSLDELPKDIDEDVCRDLNKIVQVAQTMLSKAQKA</sequence>
<dbReference type="PROSITE" id="PS51232">
    <property type="entry name" value="GBD_FH3"/>
    <property type="match status" value="1"/>
</dbReference>
<proteinExistence type="inferred from homology"/>
<dbReference type="InterPro" id="IPR016024">
    <property type="entry name" value="ARM-type_fold"/>
</dbReference>
<dbReference type="GO" id="GO:0031267">
    <property type="term" value="F:small GTPase binding"/>
    <property type="evidence" value="ECO:0007669"/>
    <property type="project" value="InterPro"/>
</dbReference>
<dbReference type="PANTHER" id="PTHR47102">
    <property type="entry name" value="PROTEIN BNI1"/>
    <property type="match status" value="1"/>
</dbReference>
<dbReference type="OrthoDB" id="5563331at2759"/>
<feature type="compositionally biased region" description="Polar residues" evidence="2">
    <location>
        <begin position="510"/>
        <end position="520"/>
    </location>
</feature>
<comment type="caution">
    <text evidence="4">The sequence shown here is derived from an EMBL/GenBank/DDBJ whole genome shotgun (WGS) entry which is preliminary data.</text>
</comment>
<comment type="similarity">
    <text evidence="1">Belongs to the formin homology family. BNI1 subfamily.</text>
</comment>
<feature type="compositionally biased region" description="Polar residues" evidence="2">
    <location>
        <begin position="13"/>
        <end position="43"/>
    </location>
</feature>
<evidence type="ECO:0000313" key="5">
    <source>
        <dbReference type="Proteomes" id="UP001139887"/>
    </source>
</evidence>
<gene>
    <name evidence="4" type="ORF">IWW36_003879</name>
</gene>
<reference evidence="4" key="1">
    <citation type="submission" date="2022-07" db="EMBL/GenBank/DDBJ databases">
        <title>Phylogenomic reconstructions and comparative analyses of Kickxellomycotina fungi.</title>
        <authorList>
            <person name="Reynolds N.K."/>
            <person name="Stajich J.E."/>
            <person name="Barry K."/>
            <person name="Grigoriev I.V."/>
            <person name="Crous P."/>
            <person name="Smith M.E."/>
        </authorList>
    </citation>
    <scope>NUCLEOTIDE SEQUENCE</scope>
    <source>
        <strain evidence="4">NRRL 1566</strain>
    </source>
</reference>
<feature type="domain" description="GBD/FH3" evidence="3">
    <location>
        <begin position="83"/>
        <end position="465"/>
    </location>
</feature>
<dbReference type="InterPro" id="IPR051661">
    <property type="entry name" value="Actin_filament_regulator"/>
</dbReference>
<feature type="region of interest" description="Disordered" evidence="2">
    <location>
        <begin position="453"/>
        <end position="520"/>
    </location>
</feature>
<evidence type="ECO:0000259" key="3">
    <source>
        <dbReference type="PROSITE" id="PS51232"/>
    </source>
</evidence>
<dbReference type="PANTHER" id="PTHR47102:SF2">
    <property type="entry name" value="PROTEIN BNI1"/>
    <property type="match status" value="1"/>
</dbReference>
<evidence type="ECO:0000313" key="4">
    <source>
        <dbReference type="EMBL" id="KAJ2847391.1"/>
    </source>
</evidence>
<organism evidence="4 5">
    <name type="scientific">Coemansia brasiliensis</name>
    <dbReference type="NCBI Taxonomy" id="2650707"/>
    <lineage>
        <taxon>Eukaryota</taxon>
        <taxon>Fungi</taxon>
        <taxon>Fungi incertae sedis</taxon>
        <taxon>Zoopagomycota</taxon>
        <taxon>Kickxellomycotina</taxon>
        <taxon>Kickxellomycetes</taxon>
        <taxon>Kickxellales</taxon>
        <taxon>Kickxellaceae</taxon>
        <taxon>Coemansia</taxon>
    </lineage>
</organism>
<dbReference type="GO" id="GO:0030036">
    <property type="term" value="P:actin cytoskeleton organization"/>
    <property type="evidence" value="ECO:0007669"/>
    <property type="project" value="InterPro"/>
</dbReference>
<dbReference type="Gene3D" id="1.25.10.10">
    <property type="entry name" value="Leucine-rich Repeat Variant"/>
    <property type="match status" value="1"/>
</dbReference>
<dbReference type="GO" id="GO:0003779">
    <property type="term" value="F:actin binding"/>
    <property type="evidence" value="ECO:0007669"/>
    <property type="project" value="InterPro"/>
</dbReference>
<feature type="region of interest" description="Disordered" evidence="2">
    <location>
        <begin position="551"/>
        <end position="579"/>
    </location>
</feature>
<protein>
    <recommendedName>
        <fullName evidence="3">GBD/FH3 domain-containing protein</fullName>
    </recommendedName>
</protein>